<keyword evidence="4" id="KW-0472">Membrane</keyword>
<feature type="signal peptide" evidence="6">
    <location>
        <begin position="1"/>
        <end position="25"/>
    </location>
</feature>
<dbReference type="KEGG" id="amic:Ami3637_06370"/>
<evidence type="ECO:0000256" key="1">
    <source>
        <dbReference type="ARBA" id="ARBA00004442"/>
    </source>
</evidence>
<evidence type="ECO:0000256" key="2">
    <source>
        <dbReference type="ARBA" id="ARBA00022452"/>
    </source>
</evidence>
<dbReference type="RefSeq" id="WP_162361841.1">
    <property type="nucleotide sequence ID" value="NZ_CP047591.1"/>
</dbReference>
<dbReference type="InterPro" id="IPR051906">
    <property type="entry name" value="TolC-like"/>
</dbReference>
<evidence type="ECO:0000313" key="7">
    <source>
        <dbReference type="EMBL" id="QHI72071.1"/>
    </source>
</evidence>
<evidence type="ECO:0000256" key="3">
    <source>
        <dbReference type="ARBA" id="ARBA00022692"/>
    </source>
</evidence>
<protein>
    <submittedName>
        <fullName evidence="7">TolC family protein</fullName>
    </submittedName>
</protein>
<dbReference type="GO" id="GO:0015288">
    <property type="term" value="F:porin activity"/>
    <property type="evidence" value="ECO:0007669"/>
    <property type="project" value="TreeGrafter"/>
</dbReference>
<dbReference type="GO" id="GO:0009279">
    <property type="term" value="C:cell outer membrane"/>
    <property type="evidence" value="ECO:0007669"/>
    <property type="project" value="UniProtKB-SubCell"/>
</dbReference>
<accession>A0A6P1ME10</accession>
<dbReference type="Gene3D" id="1.20.1600.10">
    <property type="entry name" value="Outer membrane efflux proteins (OEP)"/>
    <property type="match status" value="2"/>
</dbReference>
<feature type="chain" id="PRO_5027049371" evidence="6">
    <location>
        <begin position="26"/>
        <end position="444"/>
    </location>
</feature>
<dbReference type="SUPFAM" id="SSF56954">
    <property type="entry name" value="Outer membrane efflux proteins (OEP)"/>
    <property type="match status" value="1"/>
</dbReference>
<gene>
    <name evidence="7" type="ORF">Ami3637_06370</name>
</gene>
<dbReference type="PANTHER" id="PTHR30026:SF20">
    <property type="entry name" value="OUTER MEMBRANE PROTEIN TOLC"/>
    <property type="match status" value="1"/>
</dbReference>
<keyword evidence="2" id="KW-1134">Transmembrane beta strand</keyword>
<dbReference type="AlphaFoldDB" id="A0A6P1ME10"/>
<dbReference type="Proteomes" id="UP000463883">
    <property type="component" value="Chromosome"/>
</dbReference>
<dbReference type="EMBL" id="CP047591">
    <property type="protein sequence ID" value="QHI72071.1"/>
    <property type="molecule type" value="Genomic_DNA"/>
</dbReference>
<evidence type="ECO:0000256" key="4">
    <source>
        <dbReference type="ARBA" id="ARBA00023136"/>
    </source>
</evidence>
<comment type="subcellular location">
    <subcellularLocation>
        <location evidence="1">Cell outer membrane</location>
    </subcellularLocation>
</comment>
<organism evidence="7 8">
    <name type="scientific">Aminipila terrae</name>
    <dbReference type="NCBI Taxonomy" id="2697030"/>
    <lineage>
        <taxon>Bacteria</taxon>
        <taxon>Bacillati</taxon>
        <taxon>Bacillota</taxon>
        <taxon>Clostridia</taxon>
        <taxon>Peptostreptococcales</taxon>
        <taxon>Anaerovoracaceae</taxon>
        <taxon>Aminipila</taxon>
    </lineage>
</organism>
<dbReference type="GO" id="GO:0015562">
    <property type="term" value="F:efflux transmembrane transporter activity"/>
    <property type="evidence" value="ECO:0007669"/>
    <property type="project" value="InterPro"/>
</dbReference>
<keyword evidence="8" id="KW-1185">Reference proteome</keyword>
<evidence type="ECO:0000256" key="5">
    <source>
        <dbReference type="ARBA" id="ARBA00023237"/>
    </source>
</evidence>
<reference evidence="7 8" key="1">
    <citation type="submission" date="2020-01" db="EMBL/GenBank/DDBJ databases">
        <title>Genomic analysis of Aminipila sp. CBA3637.</title>
        <authorList>
            <person name="Kim Y.B."/>
            <person name="Roh S.W."/>
        </authorList>
    </citation>
    <scope>NUCLEOTIDE SEQUENCE [LARGE SCALE GENOMIC DNA]</scope>
    <source>
        <strain evidence="7 8">CBA3637</strain>
    </source>
</reference>
<dbReference type="PANTHER" id="PTHR30026">
    <property type="entry name" value="OUTER MEMBRANE PROTEIN TOLC"/>
    <property type="match status" value="1"/>
</dbReference>
<evidence type="ECO:0000313" key="8">
    <source>
        <dbReference type="Proteomes" id="UP000463883"/>
    </source>
</evidence>
<evidence type="ECO:0000256" key="6">
    <source>
        <dbReference type="SAM" id="SignalP"/>
    </source>
</evidence>
<name>A0A6P1ME10_9FIRM</name>
<dbReference type="GO" id="GO:1990281">
    <property type="term" value="C:efflux pump complex"/>
    <property type="evidence" value="ECO:0007669"/>
    <property type="project" value="TreeGrafter"/>
</dbReference>
<proteinExistence type="predicted"/>
<sequence>MKKQLFIGLLASALMVTTIPVTATAAATTTAPVAKITSTATTNSAITTTKSAISTTGTAITTTNGAVTTTSSALTTTISAITGPGISIATTTPAVVAPISLSLDGAYKKMLADSPQATLAKYTLDSDLSVAKGYSEKLSSIHQLERSNDEASKWALDTSNKSMLEANRTFGSTQAPKNYDASINKLKSQTYEMYYNYKYTEAQVQVAKDNLTRTQAIYNSTMLKFKLGTVSKLDTLTAETKLNTAKDNYAIAVNGFEQIKMNFNLFMGYNIHQKVALTDTLTALPFPAKNLDDGIKEALVNRNEINGANYNAEMAQYALDNVKAYPKSSATYLAAKSTLLMAQEGAKTAPEKVEIDVRTKYMDMKQKYDAVTSGKVSYENSKETSRLGQLQFDSGVITVTDLSGINLDTFNTQQAYYKAILDYNLAVDAYNLALGIGTETVTIK</sequence>
<keyword evidence="3" id="KW-0812">Transmembrane</keyword>
<keyword evidence="6" id="KW-0732">Signal</keyword>
<keyword evidence="5" id="KW-0998">Cell outer membrane</keyword>